<evidence type="ECO:0000313" key="12">
    <source>
        <dbReference type="EMBL" id="MFD2246086.1"/>
    </source>
</evidence>
<feature type="transmembrane region" description="Helical" evidence="10">
    <location>
        <begin position="144"/>
        <end position="168"/>
    </location>
</feature>
<keyword evidence="7 12" id="KW-0418">Kinase</keyword>
<comment type="catalytic activity">
    <reaction evidence="1">
        <text>ATP + protein L-histidine = ADP + protein N-phospho-L-histidine.</text>
        <dbReference type="EC" id="2.7.13.3"/>
    </reaction>
</comment>
<dbReference type="EC" id="2.7.13.3" evidence="3"/>
<evidence type="ECO:0000259" key="11">
    <source>
        <dbReference type="PROSITE" id="PS50109"/>
    </source>
</evidence>
<accession>A0ABW5CUG5</accession>
<gene>
    <name evidence="12" type="ORF">ACFSKP_07450</name>
</gene>
<protein>
    <recommendedName>
        <fullName evidence="3">histidine kinase</fullName>
        <ecNumber evidence="3">2.7.13.3</ecNumber>
    </recommendedName>
</protein>
<dbReference type="GO" id="GO:0016301">
    <property type="term" value="F:kinase activity"/>
    <property type="evidence" value="ECO:0007669"/>
    <property type="project" value="UniProtKB-KW"/>
</dbReference>
<proteinExistence type="predicted"/>
<dbReference type="Gene3D" id="3.30.565.10">
    <property type="entry name" value="Histidine kinase-like ATPase, C-terminal domain"/>
    <property type="match status" value="1"/>
</dbReference>
<keyword evidence="4" id="KW-0597">Phosphoprotein</keyword>
<keyword evidence="13" id="KW-1185">Reference proteome</keyword>
<evidence type="ECO:0000256" key="10">
    <source>
        <dbReference type="SAM" id="Phobius"/>
    </source>
</evidence>
<evidence type="ECO:0000256" key="6">
    <source>
        <dbReference type="ARBA" id="ARBA00022692"/>
    </source>
</evidence>
<dbReference type="InterPro" id="IPR036890">
    <property type="entry name" value="HATPase_C_sf"/>
</dbReference>
<dbReference type="PROSITE" id="PS50109">
    <property type="entry name" value="HIS_KIN"/>
    <property type="match status" value="1"/>
</dbReference>
<evidence type="ECO:0000256" key="4">
    <source>
        <dbReference type="ARBA" id="ARBA00022553"/>
    </source>
</evidence>
<dbReference type="SMART" id="SM00387">
    <property type="entry name" value="HATPase_c"/>
    <property type="match status" value="1"/>
</dbReference>
<dbReference type="Pfam" id="PF00512">
    <property type="entry name" value="HisKA"/>
    <property type="match status" value="1"/>
</dbReference>
<evidence type="ECO:0000256" key="9">
    <source>
        <dbReference type="ARBA" id="ARBA00023136"/>
    </source>
</evidence>
<keyword evidence="8 10" id="KW-1133">Transmembrane helix</keyword>
<dbReference type="Gene3D" id="1.10.287.130">
    <property type="match status" value="1"/>
</dbReference>
<evidence type="ECO:0000256" key="5">
    <source>
        <dbReference type="ARBA" id="ARBA00022679"/>
    </source>
</evidence>
<dbReference type="PANTHER" id="PTHR45436">
    <property type="entry name" value="SENSOR HISTIDINE KINASE YKOH"/>
    <property type="match status" value="1"/>
</dbReference>
<feature type="domain" description="Histidine kinase" evidence="11">
    <location>
        <begin position="226"/>
        <end position="439"/>
    </location>
</feature>
<dbReference type="PANTHER" id="PTHR45436:SF5">
    <property type="entry name" value="SENSOR HISTIDINE KINASE TRCS"/>
    <property type="match status" value="1"/>
</dbReference>
<evidence type="ECO:0000256" key="2">
    <source>
        <dbReference type="ARBA" id="ARBA00004370"/>
    </source>
</evidence>
<dbReference type="SUPFAM" id="SSF47384">
    <property type="entry name" value="Homodimeric domain of signal transducing histidine kinase"/>
    <property type="match status" value="1"/>
</dbReference>
<sequence length="444" mass="50159">MRLQSKLTLFSAASKAVVLLLLVLVIPPLVHRVALHNTDDRLIQKREQVLRIIEEQGIESFISEEDNGAYGSYNLLKEEFISLEQIPEAVAVDTIENSLRKVEGEVVEYRVLSLTFEVEGNFYLMEIGRSLATIGENTDTLQQYALYFLVAVVLITVFIDLTFSKILLRPLMLIIRRLQRIGHPGAFKPQQLQTTTSDFLYLNNTINNMMGQIQAAFLKEKEFIGNVSHELLTPISILQTRLENLLTDPELPEHILIKMVENQKTLHRMKSIIQTLLLISRIENEQYLKNESVDLKILADEVAEEIAERAEVKQVGLEVNISEDWILPQANYTLLFTMLFNVVNNAIKYNKPDGKVTIEGHVNGKGYALKVKDTGIGIDAEQIPNLFNRFKRLHAPDGESHGLGLSIVQTVAQFHRIKLKVLSTPGEGTTFTFLFPKAEAVIAS</sequence>
<name>A0ABW5CUG5_9BACT</name>
<dbReference type="Pfam" id="PF02518">
    <property type="entry name" value="HATPase_c"/>
    <property type="match status" value="1"/>
</dbReference>
<comment type="subcellular location">
    <subcellularLocation>
        <location evidence="2">Membrane</location>
    </subcellularLocation>
</comment>
<dbReference type="InterPro" id="IPR036097">
    <property type="entry name" value="HisK_dim/P_sf"/>
</dbReference>
<dbReference type="InterPro" id="IPR003661">
    <property type="entry name" value="HisK_dim/P_dom"/>
</dbReference>
<reference evidence="13" key="1">
    <citation type="journal article" date="2019" name="Int. J. Syst. Evol. Microbiol.">
        <title>The Global Catalogue of Microorganisms (GCM) 10K type strain sequencing project: providing services to taxonomists for standard genome sequencing and annotation.</title>
        <authorList>
            <consortium name="The Broad Institute Genomics Platform"/>
            <consortium name="The Broad Institute Genome Sequencing Center for Infectious Disease"/>
            <person name="Wu L."/>
            <person name="Ma J."/>
        </authorList>
    </citation>
    <scope>NUCLEOTIDE SEQUENCE [LARGE SCALE GENOMIC DNA]</scope>
    <source>
        <strain evidence="13">CGMCC 4.1782</strain>
    </source>
</reference>
<evidence type="ECO:0000256" key="3">
    <source>
        <dbReference type="ARBA" id="ARBA00012438"/>
    </source>
</evidence>
<dbReference type="InterPro" id="IPR005467">
    <property type="entry name" value="His_kinase_dom"/>
</dbReference>
<dbReference type="InterPro" id="IPR050428">
    <property type="entry name" value="TCS_sensor_his_kinase"/>
</dbReference>
<evidence type="ECO:0000313" key="13">
    <source>
        <dbReference type="Proteomes" id="UP001597374"/>
    </source>
</evidence>
<evidence type="ECO:0000256" key="8">
    <source>
        <dbReference type="ARBA" id="ARBA00022989"/>
    </source>
</evidence>
<dbReference type="InterPro" id="IPR003594">
    <property type="entry name" value="HATPase_dom"/>
</dbReference>
<evidence type="ECO:0000256" key="7">
    <source>
        <dbReference type="ARBA" id="ARBA00022777"/>
    </source>
</evidence>
<dbReference type="SMART" id="SM00388">
    <property type="entry name" value="HisKA"/>
    <property type="match status" value="1"/>
</dbReference>
<organism evidence="12 13">
    <name type="scientific">Pontibacter ruber</name>
    <dbReference type="NCBI Taxonomy" id="1343895"/>
    <lineage>
        <taxon>Bacteria</taxon>
        <taxon>Pseudomonadati</taxon>
        <taxon>Bacteroidota</taxon>
        <taxon>Cytophagia</taxon>
        <taxon>Cytophagales</taxon>
        <taxon>Hymenobacteraceae</taxon>
        <taxon>Pontibacter</taxon>
    </lineage>
</organism>
<dbReference type="RefSeq" id="WP_250427756.1">
    <property type="nucleotide sequence ID" value="NZ_JALPRR010000001.1"/>
</dbReference>
<keyword evidence="9 10" id="KW-0472">Membrane</keyword>
<dbReference type="Proteomes" id="UP001597374">
    <property type="component" value="Unassembled WGS sequence"/>
</dbReference>
<dbReference type="InterPro" id="IPR004358">
    <property type="entry name" value="Sig_transdc_His_kin-like_C"/>
</dbReference>
<keyword evidence="5" id="KW-0808">Transferase</keyword>
<dbReference type="PRINTS" id="PR00344">
    <property type="entry name" value="BCTRLSENSOR"/>
</dbReference>
<dbReference type="CDD" id="cd00082">
    <property type="entry name" value="HisKA"/>
    <property type="match status" value="1"/>
</dbReference>
<comment type="caution">
    <text evidence="12">The sequence shown here is derived from an EMBL/GenBank/DDBJ whole genome shotgun (WGS) entry which is preliminary data.</text>
</comment>
<dbReference type="SUPFAM" id="SSF55874">
    <property type="entry name" value="ATPase domain of HSP90 chaperone/DNA topoisomerase II/histidine kinase"/>
    <property type="match status" value="1"/>
</dbReference>
<dbReference type="EMBL" id="JBHUIM010000001">
    <property type="protein sequence ID" value="MFD2246086.1"/>
    <property type="molecule type" value="Genomic_DNA"/>
</dbReference>
<evidence type="ECO:0000256" key="1">
    <source>
        <dbReference type="ARBA" id="ARBA00000085"/>
    </source>
</evidence>
<keyword evidence="6 10" id="KW-0812">Transmembrane</keyword>